<feature type="domain" description="NADH:ubiquinone oxidoreductase-like 20kDa subunit" evidence="7">
    <location>
        <begin position="38"/>
        <end position="157"/>
    </location>
</feature>
<keyword evidence="5" id="KW-0408">Iron</keyword>
<comment type="caution">
    <text evidence="8">The sequence shown here is derived from an EMBL/GenBank/DDBJ whole genome shotgun (WGS) entry which is preliminary data.</text>
</comment>
<evidence type="ECO:0000256" key="6">
    <source>
        <dbReference type="ARBA" id="ARBA00023014"/>
    </source>
</evidence>
<protein>
    <submittedName>
        <fullName evidence="8">NADH:ubiquinone oxidoreductase</fullName>
    </submittedName>
</protein>
<keyword evidence="4" id="KW-0479">Metal-binding</keyword>
<organism evidence="8">
    <name type="scientific">Ignisphaera aggregans</name>
    <dbReference type="NCBI Taxonomy" id="334771"/>
    <lineage>
        <taxon>Archaea</taxon>
        <taxon>Thermoproteota</taxon>
        <taxon>Thermoprotei</taxon>
        <taxon>Desulfurococcales</taxon>
        <taxon>Desulfurococcaceae</taxon>
        <taxon>Ignisphaera</taxon>
    </lineage>
</organism>
<comment type="cofactor">
    <cofactor evidence="1">
        <name>[4Fe-4S] cluster</name>
        <dbReference type="ChEBI" id="CHEBI:49883"/>
    </cofactor>
</comment>
<dbReference type="SUPFAM" id="SSF56770">
    <property type="entry name" value="HydA/Nqo6-like"/>
    <property type="match status" value="1"/>
</dbReference>
<keyword evidence="8" id="KW-0830">Ubiquinone</keyword>
<evidence type="ECO:0000259" key="7">
    <source>
        <dbReference type="Pfam" id="PF01058"/>
    </source>
</evidence>
<dbReference type="InterPro" id="IPR006137">
    <property type="entry name" value="NADH_UbQ_OxRdtase-like_20kDa"/>
</dbReference>
<keyword evidence="3" id="KW-0004">4Fe-4S</keyword>
<evidence type="ECO:0000313" key="8">
    <source>
        <dbReference type="EMBL" id="HHP81591.1"/>
    </source>
</evidence>
<dbReference type="GO" id="GO:0051539">
    <property type="term" value="F:4 iron, 4 sulfur cluster binding"/>
    <property type="evidence" value="ECO:0007669"/>
    <property type="project" value="UniProtKB-KW"/>
</dbReference>
<keyword evidence="6" id="KW-0411">Iron-sulfur</keyword>
<sequence length="174" mass="19075">MISLYTSSNSAIKETTLKKALSRIKRSIWVFHLNTGSCNGCDIEVLDVLTPYFDVERFGIKLVTSPRHADLALLTGPVTIKTLSKVYKALSAMPRPRFVLAIGSCAVGGNIWFESYSTIGGFPKALEIFSEMGLEIDGVMYVPGCPARPEAIIYGAATLLGLQKPKSRYRRLKA</sequence>
<dbReference type="PANTHER" id="PTHR42989">
    <property type="entry name" value="HYDROGENASE-4 COMPONENT I"/>
    <property type="match status" value="1"/>
</dbReference>
<dbReference type="InterPro" id="IPR052375">
    <property type="entry name" value="Complex_I_20kDa-like"/>
</dbReference>
<evidence type="ECO:0000256" key="1">
    <source>
        <dbReference type="ARBA" id="ARBA00001966"/>
    </source>
</evidence>
<evidence type="ECO:0000256" key="2">
    <source>
        <dbReference type="ARBA" id="ARBA00009173"/>
    </source>
</evidence>
<dbReference type="AlphaFoldDB" id="A0A7C5THK6"/>
<evidence type="ECO:0000256" key="3">
    <source>
        <dbReference type="ARBA" id="ARBA00022485"/>
    </source>
</evidence>
<dbReference type="PANTHER" id="PTHR42989:SF1">
    <property type="entry name" value="FORMATE HYDROGENLYASE SUBUNIT 7-RELATED"/>
    <property type="match status" value="1"/>
</dbReference>
<comment type="similarity">
    <text evidence="2">Belongs to the complex I 20 kDa subunit family.</text>
</comment>
<accession>A0A7C5THK6</accession>
<proteinExistence type="inferred from homology"/>
<dbReference type="Pfam" id="PF01058">
    <property type="entry name" value="Oxidored_q6"/>
    <property type="match status" value="1"/>
</dbReference>
<evidence type="ECO:0000256" key="5">
    <source>
        <dbReference type="ARBA" id="ARBA00023004"/>
    </source>
</evidence>
<dbReference type="Gene3D" id="3.40.50.12280">
    <property type="match status" value="1"/>
</dbReference>
<name>A0A7C5THK6_9CREN</name>
<dbReference type="EMBL" id="DRZI01000123">
    <property type="protein sequence ID" value="HHP81591.1"/>
    <property type="molecule type" value="Genomic_DNA"/>
</dbReference>
<evidence type="ECO:0000256" key="4">
    <source>
        <dbReference type="ARBA" id="ARBA00022723"/>
    </source>
</evidence>
<reference evidence="8" key="1">
    <citation type="journal article" date="2020" name="mSystems">
        <title>Genome- and Community-Level Interaction Insights into Carbon Utilization and Element Cycling Functions of Hydrothermarchaeota in Hydrothermal Sediment.</title>
        <authorList>
            <person name="Zhou Z."/>
            <person name="Liu Y."/>
            <person name="Xu W."/>
            <person name="Pan J."/>
            <person name="Luo Z.H."/>
            <person name="Li M."/>
        </authorList>
    </citation>
    <scope>NUCLEOTIDE SEQUENCE [LARGE SCALE GENOMIC DNA]</scope>
    <source>
        <strain evidence="8">SpSt-1121</strain>
    </source>
</reference>
<gene>
    <name evidence="8" type="ORF">ENM84_02890</name>
</gene>
<dbReference type="GO" id="GO:0046872">
    <property type="term" value="F:metal ion binding"/>
    <property type="evidence" value="ECO:0007669"/>
    <property type="project" value="UniProtKB-KW"/>
</dbReference>